<keyword evidence="15" id="KW-1185">Reference proteome</keyword>
<evidence type="ECO:0000313" key="14">
    <source>
        <dbReference type="EMBL" id="MBZ3883282.1"/>
    </source>
</evidence>
<evidence type="ECO:0000256" key="9">
    <source>
        <dbReference type="ARBA" id="ARBA00067428"/>
    </source>
</evidence>
<comment type="function">
    <text evidence="8">Transcription factor that regulates gene expression in intestine. May participate in vitamin A metabolism most likely by regulating BCO1 expression in the intestine.</text>
</comment>
<feature type="region of interest" description="Disordered" evidence="12">
    <location>
        <begin position="217"/>
        <end position="263"/>
    </location>
</feature>
<feature type="region of interest" description="Disordered" evidence="12">
    <location>
        <begin position="38"/>
        <end position="195"/>
    </location>
</feature>
<dbReference type="Proteomes" id="UP001166674">
    <property type="component" value="Unassembled WGS sequence"/>
</dbReference>
<dbReference type="GO" id="GO:0005634">
    <property type="term" value="C:nucleus"/>
    <property type="evidence" value="ECO:0007669"/>
    <property type="project" value="UniProtKB-SubCell"/>
</dbReference>
<feature type="region of interest" description="Disordered" evidence="12">
    <location>
        <begin position="1"/>
        <end position="25"/>
    </location>
</feature>
<dbReference type="AlphaFoldDB" id="A0AA41N3T9"/>
<evidence type="ECO:0000256" key="6">
    <source>
        <dbReference type="ARBA" id="ARBA00023163"/>
    </source>
</evidence>
<evidence type="ECO:0000313" key="15">
    <source>
        <dbReference type="Proteomes" id="UP001166674"/>
    </source>
</evidence>
<evidence type="ECO:0000259" key="13">
    <source>
        <dbReference type="PROSITE" id="PS50071"/>
    </source>
</evidence>
<dbReference type="GO" id="GO:0000981">
    <property type="term" value="F:DNA-binding transcription factor activity, RNA polymerase II-specific"/>
    <property type="evidence" value="ECO:0007669"/>
    <property type="project" value="InterPro"/>
</dbReference>
<organism evidence="14 15">
    <name type="scientific">Sciurus carolinensis</name>
    <name type="common">Eastern gray squirrel</name>
    <dbReference type="NCBI Taxonomy" id="30640"/>
    <lineage>
        <taxon>Eukaryota</taxon>
        <taxon>Metazoa</taxon>
        <taxon>Chordata</taxon>
        <taxon>Craniata</taxon>
        <taxon>Vertebrata</taxon>
        <taxon>Euteleostomi</taxon>
        <taxon>Mammalia</taxon>
        <taxon>Eutheria</taxon>
        <taxon>Euarchontoglires</taxon>
        <taxon>Glires</taxon>
        <taxon>Rodentia</taxon>
        <taxon>Sciuromorpha</taxon>
        <taxon>Sciuridae</taxon>
        <taxon>Sciurinae</taxon>
        <taxon>Sciurini</taxon>
        <taxon>Sciurus</taxon>
    </lineage>
</organism>
<evidence type="ECO:0000256" key="11">
    <source>
        <dbReference type="RuleBase" id="RU000682"/>
    </source>
</evidence>
<dbReference type="PANTHER" id="PTHR24329">
    <property type="entry name" value="HOMEOBOX PROTEIN ARISTALESS"/>
    <property type="match status" value="1"/>
</dbReference>
<dbReference type="SMART" id="SM00389">
    <property type="entry name" value="HOX"/>
    <property type="match status" value="1"/>
</dbReference>
<dbReference type="FunFam" id="1.10.10.60:FF:000369">
    <property type="entry name" value="Intestine specific homeobox"/>
    <property type="match status" value="1"/>
</dbReference>
<dbReference type="SUPFAM" id="SSF46689">
    <property type="entry name" value="Homeodomain-like"/>
    <property type="match status" value="1"/>
</dbReference>
<dbReference type="GO" id="GO:0000977">
    <property type="term" value="F:RNA polymerase II transcription regulatory region sequence-specific DNA binding"/>
    <property type="evidence" value="ECO:0007669"/>
    <property type="project" value="TreeGrafter"/>
</dbReference>
<evidence type="ECO:0000256" key="3">
    <source>
        <dbReference type="ARBA" id="ARBA00023125"/>
    </source>
</evidence>
<proteinExistence type="predicted"/>
<dbReference type="InterPro" id="IPR050649">
    <property type="entry name" value="Paired_Homeobox_TFs"/>
</dbReference>
<dbReference type="CDD" id="cd00086">
    <property type="entry name" value="homeodomain"/>
    <property type="match status" value="1"/>
</dbReference>
<feature type="compositionally biased region" description="Basic and acidic residues" evidence="12">
    <location>
        <begin position="9"/>
        <end position="24"/>
    </location>
</feature>
<dbReference type="Pfam" id="PF00046">
    <property type="entry name" value="Homeodomain"/>
    <property type="match status" value="1"/>
</dbReference>
<sequence length="421" mass="45086">MHRSPSPRSRKEEGTSARVPRGEMDDFTLTLNERSLQCGLVGSRKPSVALRSARSTSPDGAPRAKLRGLPAPAARDTSLPSPAPSVLSKGSPYTSAQRRAQPGFTAAPSAPSGLGLPGRGPQVLCTAPAGQHRGLHLSPRCTPGSPATEDTDGGEQVSDGGSRTEARHPLLAPPWAGGAAGGPAPGRGMEGESSGCCEAPKKLGLSFSIEAILKRPTGRRDAARAQGPGGEHPGQAAEEASRLQKPLQPQPREERRSRRRVRTTFTTEQLRELERIFQFTHYPDVHIRNQLAARINLPEARVQIWFQNQRAKRRKQEKISSLGTLPQLDEADSSLPLNLEVTGSTLPPSALPRLAPPSRCDPPAPRQLTAAWVPARLALLPQHPWEMPPFPAPLLQQDCVPTLCILPPPHPSWGGICAPST</sequence>
<accession>A0AA41N3T9</accession>
<feature type="domain" description="Homeobox" evidence="13">
    <location>
        <begin position="256"/>
        <end position="316"/>
    </location>
</feature>
<keyword evidence="4 10" id="KW-0371">Homeobox</keyword>
<dbReference type="Gene3D" id="1.10.10.60">
    <property type="entry name" value="Homeodomain-like"/>
    <property type="match status" value="1"/>
</dbReference>
<dbReference type="EMBL" id="JAATJV010386155">
    <property type="protein sequence ID" value="MBZ3883282.1"/>
    <property type="molecule type" value="Genomic_DNA"/>
</dbReference>
<keyword evidence="7 10" id="KW-0539">Nucleus</keyword>
<feature type="DNA-binding region" description="Homeobox" evidence="10">
    <location>
        <begin position="258"/>
        <end position="317"/>
    </location>
</feature>
<name>A0AA41N3T9_SCICA</name>
<evidence type="ECO:0000256" key="2">
    <source>
        <dbReference type="ARBA" id="ARBA00023015"/>
    </source>
</evidence>
<evidence type="ECO:0000256" key="10">
    <source>
        <dbReference type="PROSITE-ProRule" id="PRU00108"/>
    </source>
</evidence>
<evidence type="ECO:0000256" key="1">
    <source>
        <dbReference type="ARBA" id="ARBA00004123"/>
    </source>
</evidence>
<evidence type="ECO:0000256" key="12">
    <source>
        <dbReference type="SAM" id="MobiDB-lite"/>
    </source>
</evidence>
<comment type="subcellular location">
    <subcellularLocation>
        <location evidence="1 10 11">Nucleus</location>
    </subcellularLocation>
</comment>
<dbReference type="InterPro" id="IPR001356">
    <property type="entry name" value="HD"/>
</dbReference>
<protein>
    <recommendedName>
        <fullName evidence="9">Intestine-specific homeobox</fullName>
    </recommendedName>
</protein>
<dbReference type="InterPro" id="IPR017970">
    <property type="entry name" value="Homeobox_CS"/>
</dbReference>
<comment type="caution">
    <text evidence="14">The sequence shown here is derived from an EMBL/GenBank/DDBJ whole genome shotgun (WGS) entry which is preliminary data.</text>
</comment>
<evidence type="ECO:0000256" key="7">
    <source>
        <dbReference type="ARBA" id="ARBA00023242"/>
    </source>
</evidence>
<evidence type="ECO:0000256" key="4">
    <source>
        <dbReference type="ARBA" id="ARBA00023155"/>
    </source>
</evidence>
<keyword evidence="6" id="KW-0804">Transcription</keyword>
<keyword evidence="3 10" id="KW-0238">DNA-binding</keyword>
<dbReference type="PROSITE" id="PS00027">
    <property type="entry name" value="HOMEOBOX_1"/>
    <property type="match status" value="1"/>
</dbReference>
<evidence type="ECO:0000256" key="5">
    <source>
        <dbReference type="ARBA" id="ARBA00023159"/>
    </source>
</evidence>
<evidence type="ECO:0000256" key="8">
    <source>
        <dbReference type="ARBA" id="ARBA00055445"/>
    </source>
</evidence>
<dbReference type="InterPro" id="IPR009057">
    <property type="entry name" value="Homeodomain-like_sf"/>
</dbReference>
<gene>
    <name evidence="14" type="ORF">SUZIE_172160</name>
</gene>
<dbReference type="PROSITE" id="PS50071">
    <property type="entry name" value="HOMEOBOX_2"/>
    <property type="match status" value="1"/>
</dbReference>
<dbReference type="PANTHER" id="PTHR24329:SF362">
    <property type="entry name" value="INTESTINE-SPECIFIC HOMEOBOX"/>
    <property type="match status" value="1"/>
</dbReference>
<reference evidence="14" key="1">
    <citation type="submission" date="2020-03" db="EMBL/GenBank/DDBJ databases">
        <title>Studies in the Genomics of Life Span.</title>
        <authorList>
            <person name="Glass D."/>
        </authorList>
    </citation>
    <scope>NUCLEOTIDE SEQUENCE</scope>
    <source>
        <strain evidence="14">SUZIE</strain>
        <tissue evidence="14">Muscle</tissue>
    </source>
</reference>
<keyword evidence="5" id="KW-0010">Activator</keyword>
<keyword evidence="2" id="KW-0805">Transcription regulation</keyword>